<comment type="caution">
    <text evidence="1">The sequence shown here is derived from an EMBL/GenBank/DDBJ whole genome shotgun (WGS) entry which is preliminary data.</text>
</comment>
<sequence>MFQKNKTQETTENVGEDCDELEDIAVEREGRMDIGVDQYEDVKDDENRLEECSYQEVGVVDGVGGPECVDYLEVTETPSFQKYPGRRHRFRDFAVEPGQGEIRGLADEHHLHGTSYESIRYKPSVQTTEVNIAGDFIQCKATIRKCHCFGMPDRL</sequence>
<evidence type="ECO:0000313" key="1">
    <source>
        <dbReference type="EMBL" id="KAL1122011.1"/>
    </source>
</evidence>
<dbReference type="Proteomes" id="UP001558652">
    <property type="component" value="Unassembled WGS sequence"/>
</dbReference>
<gene>
    <name evidence="1" type="ORF">AAG570_003418</name>
</gene>
<keyword evidence="2" id="KW-1185">Reference proteome</keyword>
<proteinExistence type="predicted"/>
<accession>A0ABD0Y3K4</accession>
<evidence type="ECO:0000313" key="2">
    <source>
        <dbReference type="Proteomes" id="UP001558652"/>
    </source>
</evidence>
<name>A0ABD0Y3K4_9HEMI</name>
<protein>
    <submittedName>
        <fullName evidence="1">Uncharacterized protein</fullName>
    </submittedName>
</protein>
<reference evidence="1 2" key="1">
    <citation type="submission" date="2024-07" db="EMBL/GenBank/DDBJ databases">
        <title>Chromosome-level genome assembly of the water stick insect Ranatra chinensis (Heteroptera: Nepidae).</title>
        <authorList>
            <person name="Liu X."/>
        </authorList>
    </citation>
    <scope>NUCLEOTIDE SEQUENCE [LARGE SCALE GENOMIC DNA]</scope>
    <source>
        <strain evidence="1">Cailab_2021Rc</strain>
        <tissue evidence="1">Muscle</tissue>
    </source>
</reference>
<organism evidence="1 2">
    <name type="scientific">Ranatra chinensis</name>
    <dbReference type="NCBI Taxonomy" id="642074"/>
    <lineage>
        <taxon>Eukaryota</taxon>
        <taxon>Metazoa</taxon>
        <taxon>Ecdysozoa</taxon>
        <taxon>Arthropoda</taxon>
        <taxon>Hexapoda</taxon>
        <taxon>Insecta</taxon>
        <taxon>Pterygota</taxon>
        <taxon>Neoptera</taxon>
        <taxon>Paraneoptera</taxon>
        <taxon>Hemiptera</taxon>
        <taxon>Heteroptera</taxon>
        <taxon>Panheteroptera</taxon>
        <taxon>Nepomorpha</taxon>
        <taxon>Nepidae</taxon>
        <taxon>Ranatrinae</taxon>
        <taxon>Ranatra</taxon>
    </lineage>
</organism>
<dbReference type="AlphaFoldDB" id="A0ABD0Y3K4"/>
<dbReference type="EMBL" id="JBFDAA010000014">
    <property type="protein sequence ID" value="KAL1122011.1"/>
    <property type="molecule type" value="Genomic_DNA"/>
</dbReference>